<feature type="chain" id="PRO_5004110284" description="Extracellular membrane protein CFEM domain-containing protein" evidence="3">
    <location>
        <begin position="24"/>
        <end position="236"/>
    </location>
</feature>
<keyword evidence="2" id="KW-0472">Membrane</keyword>
<dbReference type="Proteomes" id="UP000016933">
    <property type="component" value="Unassembled WGS sequence"/>
</dbReference>
<dbReference type="AlphaFoldDB" id="N1PYA8"/>
<feature type="compositionally biased region" description="Polar residues" evidence="1">
    <location>
        <begin position="163"/>
        <end position="182"/>
    </location>
</feature>
<evidence type="ECO:0000256" key="3">
    <source>
        <dbReference type="SAM" id="SignalP"/>
    </source>
</evidence>
<feature type="compositionally biased region" description="Low complexity" evidence="1">
    <location>
        <begin position="122"/>
        <end position="162"/>
    </location>
</feature>
<evidence type="ECO:0008006" key="6">
    <source>
        <dbReference type="Google" id="ProtNLM"/>
    </source>
</evidence>
<evidence type="ECO:0000256" key="2">
    <source>
        <dbReference type="SAM" id="Phobius"/>
    </source>
</evidence>
<sequence length="236" mass="23617">MRITMRHQKSIFILLALPATVLSVSLADFKPRVYNLPSNCQTVYTQTIDGCSPTDFTASMCSAGCVHALQALVADVKSACGNEDVTGTNVIAAFLNNAGPQGLCTNANAVLRSQSTSTSLAVSAKSSSPSAAATSTGQTSRTSSEVSTTTTTGSIETATSLTGTTSAPSSTIALDTSSSPVATPTHAASHSSSKGNSGGGSPFDTEGNVNSAGAALEVTMAAVLLAVSFTVVGALR</sequence>
<dbReference type="EMBL" id="KB446536">
    <property type="protein sequence ID" value="EME47390.1"/>
    <property type="molecule type" value="Genomic_DNA"/>
</dbReference>
<accession>N1PYA8</accession>
<keyword evidence="2" id="KW-0812">Transmembrane</keyword>
<feature type="signal peptide" evidence="3">
    <location>
        <begin position="1"/>
        <end position="23"/>
    </location>
</feature>
<dbReference type="STRING" id="675120.N1PYA8"/>
<evidence type="ECO:0000313" key="4">
    <source>
        <dbReference type="EMBL" id="EME47390.1"/>
    </source>
</evidence>
<protein>
    <recommendedName>
        <fullName evidence="6">Extracellular membrane protein CFEM domain-containing protein</fullName>
    </recommendedName>
</protein>
<evidence type="ECO:0000313" key="5">
    <source>
        <dbReference type="Proteomes" id="UP000016933"/>
    </source>
</evidence>
<reference evidence="5" key="1">
    <citation type="journal article" date="2012" name="PLoS Genet.">
        <title>The genomes of the fungal plant pathogens Cladosporium fulvum and Dothistroma septosporum reveal adaptation to different hosts and lifestyles but also signatures of common ancestry.</title>
        <authorList>
            <person name="de Wit P.J.G.M."/>
            <person name="van der Burgt A."/>
            <person name="Oekmen B."/>
            <person name="Stergiopoulos I."/>
            <person name="Abd-Elsalam K.A."/>
            <person name="Aerts A.L."/>
            <person name="Bahkali A.H."/>
            <person name="Beenen H.G."/>
            <person name="Chettri P."/>
            <person name="Cox M.P."/>
            <person name="Datema E."/>
            <person name="de Vries R.P."/>
            <person name="Dhillon B."/>
            <person name="Ganley A.R."/>
            <person name="Griffiths S.A."/>
            <person name="Guo Y."/>
            <person name="Hamelin R.C."/>
            <person name="Henrissat B."/>
            <person name="Kabir M.S."/>
            <person name="Jashni M.K."/>
            <person name="Kema G."/>
            <person name="Klaubauf S."/>
            <person name="Lapidus A."/>
            <person name="Levasseur A."/>
            <person name="Lindquist E."/>
            <person name="Mehrabi R."/>
            <person name="Ohm R.A."/>
            <person name="Owen T.J."/>
            <person name="Salamov A."/>
            <person name="Schwelm A."/>
            <person name="Schijlen E."/>
            <person name="Sun H."/>
            <person name="van den Burg H.A."/>
            <person name="van Ham R.C.H.J."/>
            <person name="Zhang S."/>
            <person name="Goodwin S.B."/>
            <person name="Grigoriev I.V."/>
            <person name="Collemare J."/>
            <person name="Bradshaw R.E."/>
        </authorList>
    </citation>
    <scope>NUCLEOTIDE SEQUENCE [LARGE SCALE GENOMIC DNA]</scope>
    <source>
        <strain evidence="5">NZE10 / CBS 128990</strain>
    </source>
</reference>
<feature type="region of interest" description="Disordered" evidence="1">
    <location>
        <begin position="122"/>
        <end position="206"/>
    </location>
</feature>
<reference evidence="4 5" key="2">
    <citation type="journal article" date="2012" name="PLoS Pathog.">
        <title>Diverse lifestyles and strategies of plant pathogenesis encoded in the genomes of eighteen Dothideomycetes fungi.</title>
        <authorList>
            <person name="Ohm R.A."/>
            <person name="Feau N."/>
            <person name="Henrissat B."/>
            <person name="Schoch C.L."/>
            <person name="Horwitz B.A."/>
            <person name="Barry K.W."/>
            <person name="Condon B.J."/>
            <person name="Copeland A.C."/>
            <person name="Dhillon B."/>
            <person name="Glaser F."/>
            <person name="Hesse C.N."/>
            <person name="Kosti I."/>
            <person name="LaButti K."/>
            <person name="Lindquist E.A."/>
            <person name="Lucas S."/>
            <person name="Salamov A.A."/>
            <person name="Bradshaw R.E."/>
            <person name="Ciuffetti L."/>
            <person name="Hamelin R.C."/>
            <person name="Kema G.H.J."/>
            <person name="Lawrence C."/>
            <person name="Scott J.A."/>
            <person name="Spatafora J.W."/>
            <person name="Turgeon B.G."/>
            <person name="de Wit P.J.G.M."/>
            <person name="Zhong S."/>
            <person name="Goodwin S.B."/>
            <person name="Grigoriev I.V."/>
        </authorList>
    </citation>
    <scope>NUCLEOTIDE SEQUENCE [LARGE SCALE GENOMIC DNA]</scope>
    <source>
        <strain evidence="5">NZE10 / CBS 128990</strain>
    </source>
</reference>
<name>N1PYA8_DOTSN</name>
<organism evidence="4 5">
    <name type="scientific">Dothistroma septosporum (strain NZE10 / CBS 128990)</name>
    <name type="common">Red band needle blight fungus</name>
    <name type="synonym">Mycosphaerella pini</name>
    <dbReference type="NCBI Taxonomy" id="675120"/>
    <lineage>
        <taxon>Eukaryota</taxon>
        <taxon>Fungi</taxon>
        <taxon>Dikarya</taxon>
        <taxon>Ascomycota</taxon>
        <taxon>Pezizomycotina</taxon>
        <taxon>Dothideomycetes</taxon>
        <taxon>Dothideomycetidae</taxon>
        <taxon>Mycosphaerellales</taxon>
        <taxon>Mycosphaerellaceae</taxon>
        <taxon>Dothistroma</taxon>
    </lineage>
</organism>
<keyword evidence="3" id="KW-0732">Signal</keyword>
<gene>
    <name evidence="4" type="ORF">DOTSEDRAFT_69356</name>
</gene>
<keyword evidence="5" id="KW-1185">Reference proteome</keyword>
<dbReference type="eggNOG" id="ENOG502QVGS">
    <property type="taxonomic scope" value="Eukaryota"/>
</dbReference>
<dbReference type="OMA" id="FMCASFA"/>
<keyword evidence="2" id="KW-1133">Transmembrane helix</keyword>
<proteinExistence type="predicted"/>
<dbReference type="OrthoDB" id="5427833at2759"/>
<feature type="compositionally biased region" description="Low complexity" evidence="1">
    <location>
        <begin position="186"/>
        <end position="195"/>
    </location>
</feature>
<evidence type="ECO:0000256" key="1">
    <source>
        <dbReference type="SAM" id="MobiDB-lite"/>
    </source>
</evidence>
<dbReference type="HOGENOM" id="CLU_064772_0_0_1"/>
<feature type="transmembrane region" description="Helical" evidence="2">
    <location>
        <begin position="214"/>
        <end position="235"/>
    </location>
</feature>